<gene>
    <name evidence="4" type="ORF">Mlute_01381</name>
</gene>
<organism evidence="4 5">
    <name type="scientific">Meiothermus luteus</name>
    <dbReference type="NCBI Taxonomy" id="2026184"/>
    <lineage>
        <taxon>Bacteria</taxon>
        <taxon>Thermotogati</taxon>
        <taxon>Deinococcota</taxon>
        <taxon>Deinococci</taxon>
        <taxon>Thermales</taxon>
        <taxon>Thermaceae</taxon>
        <taxon>Meiothermus</taxon>
    </lineage>
</organism>
<sequence length="119" mass="12579">MRVWIVLGLALLAAGCSPQGGLEPSGCQVVEMVGPTQPFQPERVTLPKGGCIEFVNADQGVHDAVSAPGTPPELQFGTRRLAAGERQKVVFNLAGEIEYICSVDGHAQLGMRGRIVVQP</sequence>
<evidence type="ECO:0000313" key="4">
    <source>
        <dbReference type="EMBL" id="RIH86014.1"/>
    </source>
</evidence>
<evidence type="ECO:0000256" key="2">
    <source>
        <dbReference type="ARBA" id="ARBA00023008"/>
    </source>
</evidence>
<evidence type="ECO:0000259" key="3">
    <source>
        <dbReference type="Pfam" id="PF00127"/>
    </source>
</evidence>
<protein>
    <submittedName>
        <fullName evidence="4">Copper binding protein, plastocyanin/azurin family</fullName>
    </submittedName>
</protein>
<evidence type="ECO:0000313" key="5">
    <source>
        <dbReference type="Proteomes" id="UP000265800"/>
    </source>
</evidence>
<dbReference type="GO" id="GO:0005507">
    <property type="term" value="F:copper ion binding"/>
    <property type="evidence" value="ECO:0007669"/>
    <property type="project" value="InterPro"/>
</dbReference>
<dbReference type="Gene3D" id="2.60.40.420">
    <property type="entry name" value="Cupredoxins - blue copper proteins"/>
    <property type="match status" value="1"/>
</dbReference>
<evidence type="ECO:0000256" key="1">
    <source>
        <dbReference type="ARBA" id="ARBA00022723"/>
    </source>
</evidence>
<dbReference type="AlphaFoldDB" id="A0A399EMT0"/>
<feature type="domain" description="Blue (type 1) copper" evidence="3">
    <location>
        <begin position="39"/>
        <end position="118"/>
    </location>
</feature>
<comment type="caution">
    <text evidence="4">The sequence shown here is derived from an EMBL/GenBank/DDBJ whole genome shotgun (WGS) entry which is preliminary data.</text>
</comment>
<dbReference type="EMBL" id="QWKZ01000037">
    <property type="protein sequence ID" value="RIH86014.1"/>
    <property type="molecule type" value="Genomic_DNA"/>
</dbReference>
<keyword evidence="5" id="KW-1185">Reference proteome</keyword>
<dbReference type="Proteomes" id="UP000265800">
    <property type="component" value="Unassembled WGS sequence"/>
</dbReference>
<keyword evidence="1" id="KW-0479">Metal-binding</keyword>
<dbReference type="InterPro" id="IPR000923">
    <property type="entry name" value="BlueCu_1"/>
</dbReference>
<name>A0A399EMT0_9DEIN</name>
<dbReference type="RefSeq" id="WP_119360016.1">
    <property type="nucleotide sequence ID" value="NZ_QWKZ01000037.1"/>
</dbReference>
<proteinExistence type="predicted"/>
<accession>A0A399EMT0</accession>
<dbReference type="OrthoDB" id="26195at2"/>
<dbReference type="InterPro" id="IPR008972">
    <property type="entry name" value="Cupredoxin"/>
</dbReference>
<reference evidence="4 5" key="1">
    <citation type="submission" date="2018-08" db="EMBL/GenBank/DDBJ databases">
        <title>Meiothermus luteus KCTC 52599 genome sequencing project.</title>
        <authorList>
            <person name="Da Costa M.S."/>
            <person name="Albuquerque L."/>
            <person name="Raposo P."/>
            <person name="Froufe H.J.C."/>
            <person name="Barroso C.S."/>
            <person name="Egas C."/>
        </authorList>
    </citation>
    <scope>NUCLEOTIDE SEQUENCE [LARGE SCALE GENOMIC DNA]</scope>
    <source>
        <strain evidence="4 5">KCTC 52599</strain>
    </source>
</reference>
<dbReference type="PROSITE" id="PS51257">
    <property type="entry name" value="PROKAR_LIPOPROTEIN"/>
    <property type="match status" value="1"/>
</dbReference>
<dbReference type="GO" id="GO:0009055">
    <property type="term" value="F:electron transfer activity"/>
    <property type="evidence" value="ECO:0007669"/>
    <property type="project" value="InterPro"/>
</dbReference>
<dbReference type="SUPFAM" id="SSF49503">
    <property type="entry name" value="Cupredoxins"/>
    <property type="match status" value="1"/>
</dbReference>
<keyword evidence="2" id="KW-0186">Copper</keyword>
<dbReference type="Pfam" id="PF00127">
    <property type="entry name" value="Copper-bind"/>
    <property type="match status" value="1"/>
</dbReference>